<feature type="transmembrane region" description="Helical" evidence="1">
    <location>
        <begin position="424"/>
        <end position="445"/>
    </location>
</feature>
<dbReference type="HOGENOM" id="CLU_002755_1_2_6"/>
<dbReference type="GO" id="GO:0005886">
    <property type="term" value="C:plasma membrane"/>
    <property type="evidence" value="ECO:0007669"/>
    <property type="project" value="TreeGrafter"/>
</dbReference>
<dbReference type="Pfam" id="PF00873">
    <property type="entry name" value="ACR_tran"/>
    <property type="match status" value="1"/>
</dbReference>
<dbReference type="Gene3D" id="1.20.1640.10">
    <property type="entry name" value="Multidrug efflux transporter AcrB transmembrane domain"/>
    <property type="match status" value="2"/>
</dbReference>
<dbReference type="RefSeq" id="WP_011628804.1">
    <property type="nucleotide sequence ID" value="NC_008340.1"/>
</dbReference>
<feature type="transmembrane region" description="Helical" evidence="1">
    <location>
        <begin position="890"/>
        <end position="913"/>
    </location>
</feature>
<feature type="transmembrane region" description="Helical" evidence="1">
    <location>
        <begin position="325"/>
        <end position="346"/>
    </location>
</feature>
<dbReference type="Gene3D" id="3.30.70.1440">
    <property type="entry name" value="Multidrug efflux transporter AcrB pore domain"/>
    <property type="match status" value="1"/>
</dbReference>
<feature type="transmembrane region" description="Helical" evidence="1">
    <location>
        <begin position="451"/>
        <end position="475"/>
    </location>
</feature>
<feature type="transmembrane region" description="Helical" evidence="1">
    <location>
        <begin position="961"/>
        <end position="981"/>
    </location>
</feature>
<dbReference type="Gene3D" id="3.30.2090.10">
    <property type="entry name" value="Multidrug efflux transporter AcrB TolC docking domain, DN and DC subdomains"/>
    <property type="match status" value="2"/>
</dbReference>
<dbReference type="Proteomes" id="UP000001962">
    <property type="component" value="Chromosome"/>
</dbReference>
<dbReference type="OrthoDB" id="5287122at2"/>
<name>Q0A9S8_ALKEH</name>
<dbReference type="Gene3D" id="3.30.70.1430">
    <property type="entry name" value="Multidrug efflux transporter AcrB pore domain"/>
    <property type="match status" value="2"/>
</dbReference>
<dbReference type="GO" id="GO:0042910">
    <property type="term" value="F:xenobiotic transmembrane transporter activity"/>
    <property type="evidence" value="ECO:0007669"/>
    <property type="project" value="TreeGrafter"/>
</dbReference>
<proteinExistence type="predicted"/>
<accession>Q0A9S8</accession>
<dbReference type="PRINTS" id="PR00702">
    <property type="entry name" value="ACRIFLAVINRP"/>
</dbReference>
<evidence type="ECO:0000256" key="1">
    <source>
        <dbReference type="SAM" id="Phobius"/>
    </source>
</evidence>
<dbReference type="PANTHER" id="PTHR32063:SF33">
    <property type="entry name" value="RND SUPERFAMILY EFFLUX PUMP PERMEASE COMPONENT"/>
    <property type="match status" value="1"/>
</dbReference>
<keyword evidence="1" id="KW-0472">Membrane</keyword>
<dbReference type="Gene3D" id="3.30.70.1320">
    <property type="entry name" value="Multidrug efflux transporter AcrB pore domain like"/>
    <property type="match status" value="1"/>
</dbReference>
<dbReference type="InterPro" id="IPR001036">
    <property type="entry name" value="Acrflvin-R"/>
</dbReference>
<dbReference type="SUPFAM" id="SSF82866">
    <property type="entry name" value="Multidrug efflux transporter AcrB transmembrane domain"/>
    <property type="match status" value="2"/>
</dbReference>
<evidence type="ECO:0000313" key="3">
    <source>
        <dbReference type="Proteomes" id="UP000001962"/>
    </source>
</evidence>
<dbReference type="EMBL" id="CP000453">
    <property type="protein sequence ID" value="ABI56409.1"/>
    <property type="molecule type" value="Genomic_DNA"/>
</dbReference>
<keyword evidence="3" id="KW-1185">Reference proteome</keyword>
<dbReference type="InterPro" id="IPR027463">
    <property type="entry name" value="AcrB_DN_DC_subdom"/>
</dbReference>
<dbReference type="eggNOG" id="COG0841">
    <property type="taxonomic scope" value="Bacteria"/>
</dbReference>
<feature type="transmembrane region" description="Helical" evidence="1">
    <location>
        <begin position="353"/>
        <end position="373"/>
    </location>
</feature>
<protein>
    <submittedName>
        <fullName evidence="2">Acriflavin resistance protein</fullName>
    </submittedName>
</protein>
<reference evidence="3" key="1">
    <citation type="submission" date="2006-08" db="EMBL/GenBank/DDBJ databases">
        <title>Complete sequence of Alkalilimnicola ehrilichei MLHE-1.</title>
        <authorList>
            <person name="Copeland A."/>
            <person name="Lucas S."/>
            <person name="Lapidus A."/>
            <person name="Barry K."/>
            <person name="Detter J.C."/>
            <person name="Glavina del Rio T."/>
            <person name="Hammon N."/>
            <person name="Israni S."/>
            <person name="Dalin E."/>
            <person name="Tice H."/>
            <person name="Pitluck S."/>
            <person name="Sims D."/>
            <person name="Brettin T."/>
            <person name="Bruce D."/>
            <person name="Han C."/>
            <person name="Tapia R."/>
            <person name="Gilna P."/>
            <person name="Schmutz J."/>
            <person name="Larimer F."/>
            <person name="Land M."/>
            <person name="Hauser L."/>
            <person name="Kyrpides N."/>
            <person name="Mikhailova N."/>
            <person name="Oremland R.S."/>
            <person name="Hoeft S.E."/>
            <person name="Switzer-Blum J."/>
            <person name="Kulp T."/>
            <person name="King G."/>
            <person name="Tabita R."/>
            <person name="Witte B."/>
            <person name="Santini J.M."/>
            <person name="Basu P."/>
            <person name="Hollibaugh J.T."/>
            <person name="Xie G."/>
            <person name="Stolz J.F."/>
            <person name="Richardson P."/>
        </authorList>
    </citation>
    <scope>NUCLEOTIDE SEQUENCE [LARGE SCALE GENOMIC DNA]</scope>
    <source>
        <strain evidence="3">ATCC BAA-1101 / DSM 17681 / MLHE-1</strain>
    </source>
</reference>
<feature type="transmembrane region" description="Helical" evidence="1">
    <location>
        <begin position="993"/>
        <end position="1019"/>
    </location>
</feature>
<feature type="transmembrane region" description="Helical" evidence="1">
    <location>
        <begin position="919"/>
        <end position="940"/>
    </location>
</feature>
<feature type="transmembrane region" description="Helical" evidence="1">
    <location>
        <begin position="522"/>
        <end position="540"/>
    </location>
</feature>
<keyword evidence="1" id="KW-1133">Transmembrane helix</keyword>
<feature type="transmembrane region" description="Helical" evidence="1">
    <location>
        <begin position="379"/>
        <end position="403"/>
    </location>
</feature>
<evidence type="ECO:0000313" key="2">
    <source>
        <dbReference type="EMBL" id="ABI56409.1"/>
    </source>
</evidence>
<dbReference type="SUPFAM" id="SSF82714">
    <property type="entry name" value="Multidrug efflux transporter AcrB TolC docking domain, DN and DC subdomains"/>
    <property type="match status" value="2"/>
</dbReference>
<keyword evidence="1" id="KW-0812">Transmembrane</keyword>
<dbReference type="AlphaFoldDB" id="Q0A9S8"/>
<dbReference type="KEGG" id="aeh:Mlg_1057"/>
<gene>
    <name evidence="2" type="ordered locus">Mlg_1057</name>
</gene>
<feature type="transmembrane region" description="Helical" evidence="1">
    <location>
        <begin position="866"/>
        <end position="883"/>
    </location>
</feature>
<sequence length="1035" mass="111543">MIRWFAAHPTAANLVLVILVAVGLFAAPTLQRETFPDYRPGEVSIEVAYRGASAADVEDNICRRLHDAVKGVEHLDEFVCTAQDNRASATASMAPRGTMARFLGDIDTEVKAITDFPERADPAVVRELHRTDLVAAVAITGDLSLVDHEAYAQRLEDRLIALPGVADVITHGLSQRQWQVEVGHDALAQHGLSAIELAARVAAQNIDSPLGTLETPDREILLRFTDERHDLVGLGELVVLSDEGGGELRLSEIARLSEHREHTEEKVLMNGRRAVLLEVHKATHADALDVMEAMQGLLETERARWGEALTLTVTQDATSIVRDRLQMLVSNGLLGLILVLLVLSLFFRPRLALWAGIGLPVGFLGAFTVMALTGLSLNMITLVALLMAIGLVMDHAIVITDNISARARAGSRALEAVVEGARQVLPGVISSFLTTVVVFTPLSFLAGELGAVLQVLPVVLIAALTASLIEAFLVLPHHLRGGLDRIQSKGNSRLRQGFDRAFDRFREGVGSLADRAIRFRHGVLAGTLVILLASAGYLVGGHLGTEAMPDIDGDVLEARILMPQGTPLSRTEAVAKQVSEAMAELNERLTPEQPDGASLVRNLQVRFNHNPSAGEPGPHVATLSVDLLTAERRTVDLETLTAAWREAIGPIAGVHSLVIQEPGFGPAGTPIEVRLSGDDLDELQQASEHLKETLGTYQGVYNVLHDLRPGKPQYQFRMAEGAHGLGLTAEATARQLRAAILGELGGTLRIGAHDVEILVRHTERDRNRLDALEELTVLGPDGQRIPLAVATERKAAREWARITRVDGQRTVTVEANVNPRVANAQAIVNDLQNHWLPDFKAAHPTLAVGFEGQVARSAETGGSVRRALLIGLIGIYVILSFQFRSYVEPLLVMVAIPLAFMGALWGHVLMGYYLSMPSLVGAASLAGIVVNNAILLILFIKAHRDAGLSAVRAAGQASRDRLRAILISSGTTTAGVLPLLAESSTQADAIKPLVISVVFGLATSTVLVLFVIPALYVIFDEHRARRLRSSAEEHP</sequence>
<organism evidence="2 3">
    <name type="scientific">Alkalilimnicola ehrlichii (strain ATCC BAA-1101 / DSM 17681 / MLHE-1)</name>
    <dbReference type="NCBI Taxonomy" id="187272"/>
    <lineage>
        <taxon>Bacteria</taxon>
        <taxon>Pseudomonadati</taxon>
        <taxon>Pseudomonadota</taxon>
        <taxon>Gammaproteobacteria</taxon>
        <taxon>Chromatiales</taxon>
        <taxon>Ectothiorhodospiraceae</taxon>
        <taxon>Alkalilimnicola</taxon>
    </lineage>
</organism>
<dbReference type="PANTHER" id="PTHR32063">
    <property type="match status" value="1"/>
</dbReference>
<dbReference type="SUPFAM" id="SSF82693">
    <property type="entry name" value="Multidrug efflux transporter AcrB pore domain, PN1, PN2, PC1 and PC2 subdomains"/>
    <property type="match status" value="2"/>
</dbReference>